<dbReference type="PROSITE" id="PS50850">
    <property type="entry name" value="MFS"/>
    <property type="match status" value="1"/>
</dbReference>
<evidence type="ECO:0000313" key="7">
    <source>
        <dbReference type="Proteomes" id="UP000032680"/>
    </source>
</evidence>
<evidence type="ECO:0000256" key="3">
    <source>
        <dbReference type="ARBA" id="ARBA00023136"/>
    </source>
</evidence>
<dbReference type="OrthoDB" id="7200137at2"/>
<dbReference type="GO" id="GO:0022857">
    <property type="term" value="F:transmembrane transporter activity"/>
    <property type="evidence" value="ECO:0007669"/>
    <property type="project" value="InterPro"/>
</dbReference>
<feature type="transmembrane region" description="Helical" evidence="4">
    <location>
        <begin position="81"/>
        <end position="99"/>
    </location>
</feature>
<dbReference type="InterPro" id="IPR020846">
    <property type="entry name" value="MFS_dom"/>
</dbReference>
<feature type="transmembrane region" description="Helical" evidence="4">
    <location>
        <begin position="12"/>
        <end position="37"/>
    </location>
</feature>
<keyword evidence="1 4" id="KW-0812">Transmembrane</keyword>
<evidence type="ECO:0000259" key="5">
    <source>
        <dbReference type="PROSITE" id="PS50850"/>
    </source>
</evidence>
<organism evidence="6 7">
    <name type="scientific">Acidisphaera rubrifaciens HS-AP3</name>
    <dbReference type="NCBI Taxonomy" id="1231350"/>
    <lineage>
        <taxon>Bacteria</taxon>
        <taxon>Pseudomonadati</taxon>
        <taxon>Pseudomonadota</taxon>
        <taxon>Alphaproteobacteria</taxon>
        <taxon>Acetobacterales</taxon>
        <taxon>Acetobacteraceae</taxon>
        <taxon>Acidisphaera</taxon>
    </lineage>
</organism>
<dbReference type="RefSeq" id="WP_048860078.1">
    <property type="nucleotide sequence ID" value="NZ_BANB01000081.1"/>
</dbReference>
<accession>A0A0D6P3E4</accession>
<feature type="transmembrane region" description="Helical" evidence="4">
    <location>
        <begin position="285"/>
        <end position="313"/>
    </location>
</feature>
<feature type="transmembrane region" description="Helical" evidence="4">
    <location>
        <begin position="325"/>
        <end position="346"/>
    </location>
</feature>
<dbReference type="AlphaFoldDB" id="A0A0D6P3E4"/>
<feature type="transmembrane region" description="Helical" evidence="4">
    <location>
        <begin position="49"/>
        <end position="69"/>
    </location>
</feature>
<dbReference type="InterPro" id="IPR036259">
    <property type="entry name" value="MFS_trans_sf"/>
</dbReference>
<proteinExistence type="predicted"/>
<dbReference type="InterPro" id="IPR050327">
    <property type="entry name" value="Proton-linked_MCT"/>
</dbReference>
<dbReference type="InterPro" id="IPR011701">
    <property type="entry name" value="MFS"/>
</dbReference>
<keyword evidence="7" id="KW-1185">Reference proteome</keyword>
<reference evidence="6 7" key="1">
    <citation type="submission" date="2012-11" db="EMBL/GenBank/DDBJ databases">
        <title>Whole genome sequence of Acidisphaera rubrifaciens HS-AP3.</title>
        <authorList>
            <person name="Azuma Y."/>
            <person name="Higashiura N."/>
            <person name="Hirakawa H."/>
            <person name="Matsushita K."/>
        </authorList>
    </citation>
    <scope>NUCLEOTIDE SEQUENCE [LARGE SCALE GENOMIC DNA]</scope>
    <source>
        <strain evidence="6 7">HS-AP3</strain>
    </source>
</reference>
<feature type="transmembrane region" description="Helical" evidence="4">
    <location>
        <begin position="105"/>
        <end position="128"/>
    </location>
</feature>
<keyword evidence="3 4" id="KW-0472">Membrane</keyword>
<evidence type="ECO:0000256" key="1">
    <source>
        <dbReference type="ARBA" id="ARBA00022692"/>
    </source>
</evidence>
<protein>
    <submittedName>
        <fullName evidence="6">Major facilitator superfamily transporter</fullName>
    </submittedName>
</protein>
<gene>
    <name evidence="6" type="ORF">Asru_0081_16</name>
</gene>
<dbReference type="Gene3D" id="1.20.1250.20">
    <property type="entry name" value="MFS general substrate transporter like domains"/>
    <property type="match status" value="1"/>
</dbReference>
<dbReference type="SUPFAM" id="SSF103473">
    <property type="entry name" value="MFS general substrate transporter"/>
    <property type="match status" value="1"/>
</dbReference>
<comment type="caution">
    <text evidence="6">The sequence shown here is derived from an EMBL/GenBank/DDBJ whole genome shotgun (WGS) entry which is preliminary data.</text>
</comment>
<keyword evidence="2 4" id="KW-1133">Transmembrane helix</keyword>
<feature type="transmembrane region" description="Helical" evidence="4">
    <location>
        <begin position="366"/>
        <end position="390"/>
    </location>
</feature>
<dbReference type="PANTHER" id="PTHR11360:SF308">
    <property type="entry name" value="BLL3089 PROTEIN"/>
    <property type="match status" value="1"/>
</dbReference>
<sequence>MDRGAPDASPPLPVIACMGVGQIVAWGSSFYLLAVLAGPIARATGWSNGWIVGALSLGLLIAGIGSPRVGHLIERFGGRPVLATSAALLAAGLLMQAVAPSLPVFILAWCVIGLGMSAGLYDPAFATLGRLYGEHARGAITRLTLFGGFASTVCWPLSALFVAHLGWRGACLAFAAINLVVVLPLYWFGVPREAHRPPPPRHAAHAAGRRLSAEDRYALALIAVNFTLAAVIMTVVAVHVLTLMQARGLTLDAAVGLGALIGPAQVGARVLEAVFGRRFHPVWSFLISGLLVTGGLCMLLGPAGVIGAGLVLYGSGSGIRSIVRGTLPLALFGREGYAVLIGWLAMPSLVAQAASPSVGSLLIAHLGSQGTIAVLIAAAVVNALLVLPLLPLVRRRPAHA</sequence>
<evidence type="ECO:0000313" key="6">
    <source>
        <dbReference type="EMBL" id="GAN76280.1"/>
    </source>
</evidence>
<evidence type="ECO:0000256" key="4">
    <source>
        <dbReference type="SAM" id="Phobius"/>
    </source>
</evidence>
<dbReference type="PANTHER" id="PTHR11360">
    <property type="entry name" value="MONOCARBOXYLATE TRANSPORTER"/>
    <property type="match status" value="1"/>
</dbReference>
<feature type="transmembrane region" description="Helical" evidence="4">
    <location>
        <begin position="167"/>
        <end position="188"/>
    </location>
</feature>
<dbReference type="Proteomes" id="UP000032680">
    <property type="component" value="Unassembled WGS sequence"/>
</dbReference>
<feature type="domain" description="Major facilitator superfamily (MFS) profile" evidence="5">
    <location>
        <begin position="14"/>
        <end position="394"/>
    </location>
</feature>
<dbReference type="EMBL" id="BANB01000081">
    <property type="protein sequence ID" value="GAN76280.1"/>
    <property type="molecule type" value="Genomic_DNA"/>
</dbReference>
<feature type="transmembrane region" description="Helical" evidence="4">
    <location>
        <begin position="140"/>
        <end position="161"/>
    </location>
</feature>
<name>A0A0D6P3E4_9PROT</name>
<dbReference type="Pfam" id="PF07690">
    <property type="entry name" value="MFS_1"/>
    <property type="match status" value="1"/>
</dbReference>
<evidence type="ECO:0000256" key="2">
    <source>
        <dbReference type="ARBA" id="ARBA00022989"/>
    </source>
</evidence>
<feature type="transmembrane region" description="Helical" evidence="4">
    <location>
        <begin position="217"/>
        <end position="241"/>
    </location>
</feature>